<dbReference type="Gene3D" id="3.40.50.300">
    <property type="entry name" value="P-loop containing nucleotide triphosphate hydrolases"/>
    <property type="match status" value="1"/>
</dbReference>
<dbReference type="InterPro" id="IPR027417">
    <property type="entry name" value="P-loop_NTPase"/>
</dbReference>
<gene>
    <name evidence="10" type="ORF">OKIOD_LOCUS13844</name>
</gene>
<dbReference type="EMBL" id="OU015567">
    <property type="protein sequence ID" value="CAG5110704.1"/>
    <property type="molecule type" value="Genomic_DNA"/>
</dbReference>
<comment type="similarity">
    <text evidence="2 9">Belongs to the sulfotransferase 2 family.</text>
</comment>
<reference evidence="10 11" key="1">
    <citation type="submission" date="2021-04" db="EMBL/GenBank/DDBJ databases">
        <authorList>
            <person name="Bliznina A."/>
        </authorList>
    </citation>
    <scope>NUCLEOTIDE SEQUENCE [LARGE SCALE GENOMIC DNA]</scope>
</reference>
<dbReference type="InterPro" id="IPR005331">
    <property type="entry name" value="Sulfotransferase"/>
</dbReference>
<keyword evidence="5 9" id="KW-1133">Transmembrane helix</keyword>
<dbReference type="Proteomes" id="UP001158576">
    <property type="component" value="Chromosome 2"/>
</dbReference>
<keyword evidence="4 9" id="KW-0812">Transmembrane</keyword>
<dbReference type="EC" id="2.8.2.-" evidence="9"/>
<dbReference type="InterPro" id="IPR018011">
    <property type="entry name" value="Carb_sulfotrans_8-10"/>
</dbReference>
<name>A0ABN7SZ29_OIKDI</name>
<keyword evidence="9" id="KW-0119">Carbohydrate metabolism</keyword>
<proteinExistence type="inferred from homology"/>
<keyword evidence="8 9" id="KW-0325">Glycoprotein</keyword>
<keyword evidence="11" id="KW-1185">Reference proteome</keyword>
<keyword evidence="7 9" id="KW-0472">Membrane</keyword>
<evidence type="ECO:0000256" key="5">
    <source>
        <dbReference type="ARBA" id="ARBA00022989"/>
    </source>
</evidence>
<evidence type="ECO:0000313" key="11">
    <source>
        <dbReference type="Proteomes" id="UP001158576"/>
    </source>
</evidence>
<evidence type="ECO:0000256" key="6">
    <source>
        <dbReference type="ARBA" id="ARBA00023034"/>
    </source>
</evidence>
<dbReference type="Pfam" id="PF03567">
    <property type="entry name" value="Sulfotransfer_2"/>
    <property type="match status" value="1"/>
</dbReference>
<evidence type="ECO:0000256" key="8">
    <source>
        <dbReference type="ARBA" id="ARBA00023180"/>
    </source>
</evidence>
<accession>A0ABN7SZ29</accession>
<evidence type="ECO:0000256" key="1">
    <source>
        <dbReference type="ARBA" id="ARBA00004323"/>
    </source>
</evidence>
<comment type="subcellular location">
    <subcellularLocation>
        <location evidence="1 9">Golgi apparatus membrane</location>
        <topology evidence="1 9">Single-pass type II membrane protein</topology>
    </subcellularLocation>
</comment>
<organism evidence="10 11">
    <name type="scientific">Oikopleura dioica</name>
    <name type="common">Tunicate</name>
    <dbReference type="NCBI Taxonomy" id="34765"/>
    <lineage>
        <taxon>Eukaryota</taxon>
        <taxon>Metazoa</taxon>
        <taxon>Chordata</taxon>
        <taxon>Tunicata</taxon>
        <taxon>Appendicularia</taxon>
        <taxon>Copelata</taxon>
        <taxon>Oikopleuridae</taxon>
        <taxon>Oikopleura</taxon>
    </lineage>
</organism>
<feature type="transmembrane region" description="Helical" evidence="9">
    <location>
        <begin position="7"/>
        <end position="27"/>
    </location>
</feature>
<keyword evidence="9" id="KW-0735">Signal-anchor</keyword>
<evidence type="ECO:0000256" key="2">
    <source>
        <dbReference type="ARBA" id="ARBA00006339"/>
    </source>
</evidence>
<evidence type="ECO:0000256" key="9">
    <source>
        <dbReference type="RuleBase" id="RU364020"/>
    </source>
</evidence>
<dbReference type="PANTHER" id="PTHR12137">
    <property type="entry name" value="CARBOHYDRATE SULFOTRANSFERASE"/>
    <property type="match status" value="1"/>
</dbReference>
<evidence type="ECO:0000313" key="10">
    <source>
        <dbReference type="EMBL" id="CAG5110704.1"/>
    </source>
</evidence>
<evidence type="ECO:0000256" key="7">
    <source>
        <dbReference type="ARBA" id="ARBA00023136"/>
    </source>
</evidence>
<dbReference type="PANTHER" id="PTHR12137:SF54">
    <property type="entry name" value="CARBOHYDRATE SULFOTRANSFERASE"/>
    <property type="match status" value="1"/>
</dbReference>
<evidence type="ECO:0000256" key="3">
    <source>
        <dbReference type="ARBA" id="ARBA00022679"/>
    </source>
</evidence>
<keyword evidence="6 9" id="KW-0333">Golgi apparatus</keyword>
<protein>
    <recommendedName>
        <fullName evidence="9">Carbohydrate sulfotransferase</fullName>
        <ecNumber evidence="9">2.8.2.-</ecNumber>
    </recommendedName>
</protein>
<sequence length="437" mass="51305">MIRKRRLEYAFGFLLAFLGFNFLKIYLRNSRLEKLFERRKKILQRSCSVKGEIYRLKKSKNSSFSELLDFHKKVHDLEASLEDVEETSECGPRFPGFSRSLFDLADNKILACLVPKCGTTSFHRALAPLAYKNGTADDFEAPLVYKQLHHRAVTTLDYLDKNDKFSEYLRFAIVRNPFERLYSAWGDKLRTGNFIEALKEKHGFRPDDVKDREEKYLSELWPTLKYFQTSVPEDKLVNATFENFAKYLSMDDMDDSFRNWHWRSFWYFCSPCMFEFEKILHLENVHEELPFLINGMTEKQKFSLPSDYKSAHRSNFDDAFESLPTEIFERLYRAYYEDFIVFGFSPSEVETLHRKTKSDPESINFPETAISEAKKLSELNKAGGAVEQWEMCNEQKAMQIEAKKVLTWKPSKGDVYQKGSIKYASGYPIIPWDGKLS</sequence>
<keyword evidence="3 9" id="KW-0808">Transferase</keyword>
<evidence type="ECO:0000256" key="4">
    <source>
        <dbReference type="ARBA" id="ARBA00022692"/>
    </source>
</evidence>